<evidence type="ECO:0000256" key="1">
    <source>
        <dbReference type="SAM" id="MobiDB-lite"/>
    </source>
</evidence>
<dbReference type="AlphaFoldDB" id="A0AAQ3NDQ1"/>
<dbReference type="Proteomes" id="UP001374535">
    <property type="component" value="Chromosome 6"/>
</dbReference>
<feature type="region of interest" description="Disordered" evidence="1">
    <location>
        <begin position="1"/>
        <end position="29"/>
    </location>
</feature>
<keyword evidence="2" id="KW-0472">Membrane</keyword>
<feature type="transmembrane region" description="Helical" evidence="2">
    <location>
        <begin position="73"/>
        <end position="95"/>
    </location>
</feature>
<gene>
    <name evidence="3" type="ORF">V8G54_020109</name>
</gene>
<reference evidence="3 4" key="1">
    <citation type="journal article" date="2023" name="Life. Sci Alliance">
        <title>Evolutionary insights into 3D genome organization and epigenetic landscape of Vigna mungo.</title>
        <authorList>
            <person name="Junaid A."/>
            <person name="Singh B."/>
            <person name="Bhatia S."/>
        </authorList>
    </citation>
    <scope>NUCLEOTIDE SEQUENCE [LARGE SCALE GENOMIC DNA]</scope>
    <source>
        <strain evidence="3">Urdbean</strain>
    </source>
</reference>
<organism evidence="3 4">
    <name type="scientific">Vigna mungo</name>
    <name type="common">Black gram</name>
    <name type="synonym">Phaseolus mungo</name>
    <dbReference type="NCBI Taxonomy" id="3915"/>
    <lineage>
        <taxon>Eukaryota</taxon>
        <taxon>Viridiplantae</taxon>
        <taxon>Streptophyta</taxon>
        <taxon>Embryophyta</taxon>
        <taxon>Tracheophyta</taxon>
        <taxon>Spermatophyta</taxon>
        <taxon>Magnoliopsida</taxon>
        <taxon>eudicotyledons</taxon>
        <taxon>Gunneridae</taxon>
        <taxon>Pentapetalae</taxon>
        <taxon>rosids</taxon>
        <taxon>fabids</taxon>
        <taxon>Fabales</taxon>
        <taxon>Fabaceae</taxon>
        <taxon>Papilionoideae</taxon>
        <taxon>50 kb inversion clade</taxon>
        <taxon>NPAAA clade</taxon>
        <taxon>indigoferoid/millettioid clade</taxon>
        <taxon>Phaseoleae</taxon>
        <taxon>Vigna</taxon>
    </lineage>
</organism>
<evidence type="ECO:0000313" key="3">
    <source>
        <dbReference type="EMBL" id="WVZ06763.1"/>
    </source>
</evidence>
<feature type="region of interest" description="Disordered" evidence="1">
    <location>
        <begin position="521"/>
        <end position="551"/>
    </location>
</feature>
<accession>A0AAQ3NDQ1</accession>
<proteinExistence type="predicted"/>
<name>A0AAQ3NDQ1_VIGMU</name>
<evidence type="ECO:0008006" key="5">
    <source>
        <dbReference type="Google" id="ProtNLM"/>
    </source>
</evidence>
<sequence>MTFESSSNHTPFTFYSHSTTSHPPPRRLRSASSPSFVTLFKIEIRLFSHLRALFSSLGFSSKLSKLSKLYLFSPWWCGAVVRYGGGVLVLSVRAVVQIFLCPSSTRFTTFTVCICWCLVVFHVVCLLVFAGVSEDDNRSGQNGCRISVWLETDVADLSTDVAHPFQGQTDMGNPFWFSSEHVEHVIVVEERVLVERILEERVMRKVKRRHVTPIQDDHIAEDRAFEEQAYEAYEGHVHEEAFEAPKDNDDEEEHVDIQEDVGGFPGSPRDASLLTHSVKHVAYAISQGRDRGDMLKLISHGKKVNKLGPCAEGIQDIVSFHLPVRETTITLDDVSTLLHLPVLGQLCDLEELEFEEACTALVDLLSVDGGTAGAEMEDASGTKVRLSWLKDIYVQRYAWGVAANLYEQLGDAKIRSKLDGLTYSGVVWHPYEGHRGIRSLFGVCMYSGWIRIGSLGFTRRLPTVVADADVVAVDFAWLHFTDHVIRNVRQASYPSKCVDGYIQWFRRVSHSYIIDAPTDARPALAPTQRPDVTQEARPHRRSSPPSPSGTLARFRRMARKLQSLILCRHVTEGTDANDGIDEYSPTRRGQRHNLFVLLATLVPITTGKSVITEGYLPAAFRPSVKCWPSVISAMGYKLEIWVSFPQIPQFQNSLVSPISKIPLFPSLPNLITLSHCHVANAEAGSLMAITLWFVWLGDSWKLEFALEVVAVSRFDFGGVEANGGSLLGGALPFPTLCSKQFVGLEHEVAAPRQFEVVVVSDADDGSLVAGLRLGFVFWSCECCNMGRGCWVLACRGRCGEMVLADAECLIATAKGRDKFLKLFLRSLKLIKNQMEDNNLVYKRHPADLAEVIGVDSLLHDAA</sequence>
<keyword evidence="2" id="KW-1133">Transmembrane helix</keyword>
<keyword evidence="2" id="KW-0812">Transmembrane</keyword>
<dbReference type="EMBL" id="CP144695">
    <property type="protein sequence ID" value="WVZ06763.1"/>
    <property type="molecule type" value="Genomic_DNA"/>
</dbReference>
<protein>
    <recommendedName>
        <fullName evidence="5">Aminotransferase-like plant mobile domain-containing protein</fullName>
    </recommendedName>
</protein>
<feature type="transmembrane region" description="Helical" evidence="2">
    <location>
        <begin position="107"/>
        <end position="132"/>
    </location>
</feature>
<keyword evidence="4" id="KW-1185">Reference proteome</keyword>
<feature type="compositionally biased region" description="Polar residues" evidence="1">
    <location>
        <begin position="1"/>
        <end position="21"/>
    </location>
</feature>
<evidence type="ECO:0000313" key="4">
    <source>
        <dbReference type="Proteomes" id="UP001374535"/>
    </source>
</evidence>
<evidence type="ECO:0000256" key="2">
    <source>
        <dbReference type="SAM" id="Phobius"/>
    </source>
</evidence>